<reference evidence="1 2" key="1">
    <citation type="submission" date="2018-06" db="EMBL/GenBank/DDBJ databases">
        <title>Chryseolinea flavus sp. nov., a member of the phylum Bacteroidetes isolated from soil.</title>
        <authorList>
            <person name="Li Y."/>
            <person name="Wang J."/>
        </authorList>
    </citation>
    <scope>NUCLEOTIDE SEQUENCE [LARGE SCALE GENOMIC DNA]</scope>
    <source>
        <strain evidence="1 2">SDU1-6</strain>
    </source>
</reference>
<keyword evidence="2" id="KW-1185">Reference proteome</keyword>
<evidence type="ECO:0000313" key="2">
    <source>
        <dbReference type="Proteomes" id="UP000251889"/>
    </source>
</evidence>
<dbReference type="Proteomes" id="UP000251889">
    <property type="component" value="Unassembled WGS sequence"/>
</dbReference>
<evidence type="ECO:0000313" key="1">
    <source>
        <dbReference type="EMBL" id="RAW02849.1"/>
    </source>
</evidence>
<sequence>MSHVKFASDIKQNSVQEKLLMAKVERFSDAVTEILRAEAATKVKKLVYVFVNVRQHASAKFTYTVDDSRDKISDKAALAIKTKFEEVFGSGG</sequence>
<comment type="caution">
    <text evidence="1">The sequence shown here is derived from an EMBL/GenBank/DDBJ whole genome shotgun (WGS) entry which is preliminary data.</text>
</comment>
<organism evidence="1 2">
    <name type="scientific">Pseudochryseolinea flava</name>
    <dbReference type="NCBI Taxonomy" id="2059302"/>
    <lineage>
        <taxon>Bacteria</taxon>
        <taxon>Pseudomonadati</taxon>
        <taxon>Bacteroidota</taxon>
        <taxon>Cytophagia</taxon>
        <taxon>Cytophagales</taxon>
        <taxon>Fulvivirgaceae</taxon>
        <taxon>Pseudochryseolinea</taxon>
    </lineage>
</organism>
<dbReference type="RefSeq" id="WP_112745064.1">
    <property type="nucleotide sequence ID" value="NZ_QMFY01000001.1"/>
</dbReference>
<accession>A0A364Y904</accession>
<dbReference type="OrthoDB" id="981538at2"/>
<protein>
    <submittedName>
        <fullName evidence="1">Uncharacterized protein</fullName>
    </submittedName>
</protein>
<gene>
    <name evidence="1" type="ORF">DQQ10_01705</name>
</gene>
<name>A0A364Y904_9BACT</name>
<dbReference type="AlphaFoldDB" id="A0A364Y904"/>
<proteinExistence type="predicted"/>
<dbReference type="EMBL" id="QMFY01000001">
    <property type="protein sequence ID" value="RAW02849.1"/>
    <property type="molecule type" value="Genomic_DNA"/>
</dbReference>